<evidence type="ECO:0000313" key="2">
    <source>
        <dbReference type="Proteomes" id="UP000000269"/>
    </source>
</evidence>
<dbReference type="HOGENOM" id="CLU_2462290_0_0_9"/>
<name>A8MH53_ALKOO</name>
<organism evidence="1 2">
    <name type="scientific">Alkaliphilus oremlandii (strain OhILAs)</name>
    <name type="common">Clostridium oremlandii (strain OhILAs)</name>
    <dbReference type="NCBI Taxonomy" id="350688"/>
    <lineage>
        <taxon>Bacteria</taxon>
        <taxon>Bacillati</taxon>
        <taxon>Bacillota</taxon>
        <taxon>Clostridia</taxon>
        <taxon>Peptostreptococcales</taxon>
        <taxon>Natronincolaceae</taxon>
        <taxon>Alkaliphilus</taxon>
    </lineage>
</organism>
<dbReference type="KEGG" id="aoe:Clos_1396"/>
<gene>
    <name evidence="1" type="ordered locus">Clos_1396</name>
</gene>
<dbReference type="AlphaFoldDB" id="A8MH53"/>
<dbReference type="OrthoDB" id="1956981at2"/>
<protein>
    <submittedName>
        <fullName evidence="1">Uncharacterized protein</fullName>
    </submittedName>
</protein>
<dbReference type="STRING" id="350688.Clos_1396"/>
<evidence type="ECO:0000313" key="1">
    <source>
        <dbReference type="EMBL" id="ABW18940.1"/>
    </source>
</evidence>
<keyword evidence="2" id="KW-1185">Reference proteome</keyword>
<dbReference type="RefSeq" id="WP_012159252.1">
    <property type="nucleotide sequence ID" value="NC_009922.1"/>
</dbReference>
<reference evidence="2" key="1">
    <citation type="submission" date="2007-10" db="EMBL/GenBank/DDBJ databases">
        <title>Complete genome of Alkaliphilus oremlandii OhILAs.</title>
        <authorList>
            <person name="Copeland A."/>
            <person name="Lucas S."/>
            <person name="Lapidus A."/>
            <person name="Barry K."/>
            <person name="Detter J.C."/>
            <person name="Glavina del Rio T."/>
            <person name="Hammon N."/>
            <person name="Israni S."/>
            <person name="Dalin E."/>
            <person name="Tice H."/>
            <person name="Pitluck S."/>
            <person name="Chain P."/>
            <person name="Malfatti S."/>
            <person name="Shin M."/>
            <person name="Vergez L."/>
            <person name="Schmutz J."/>
            <person name="Larimer F."/>
            <person name="Land M."/>
            <person name="Hauser L."/>
            <person name="Kyrpides N."/>
            <person name="Mikhailova N."/>
            <person name="Stolz J.F."/>
            <person name="Dawson A."/>
            <person name="Fisher E."/>
            <person name="Crable B."/>
            <person name="Perera E."/>
            <person name="Lisak J."/>
            <person name="Ranganathan M."/>
            <person name="Basu P."/>
            <person name="Richardson P."/>
        </authorList>
    </citation>
    <scope>NUCLEOTIDE SEQUENCE [LARGE SCALE GENOMIC DNA]</scope>
    <source>
        <strain evidence="2">OhILAs</strain>
    </source>
</reference>
<dbReference type="Pfam" id="PF11385">
    <property type="entry name" value="DUF3189"/>
    <property type="match status" value="1"/>
</dbReference>
<accession>A8MH53</accession>
<dbReference type="Proteomes" id="UP000000269">
    <property type="component" value="Chromosome"/>
</dbReference>
<proteinExistence type="predicted"/>
<sequence>MKIIYLYRRNAYAAIMAAYAHLKLNAPKNLDYVRESYRKEGYFFYLGMDEDFNEVYLLYSERKGLILTNLLHGFAALYHQNIKIIDLN</sequence>
<dbReference type="InterPro" id="IPR021525">
    <property type="entry name" value="DUF3189"/>
</dbReference>
<dbReference type="EMBL" id="CP000853">
    <property type="protein sequence ID" value="ABW18940.1"/>
    <property type="molecule type" value="Genomic_DNA"/>
</dbReference>